<name>A0A2H0YX97_9BACT</name>
<reference evidence="2 3" key="1">
    <citation type="submission" date="2017-09" db="EMBL/GenBank/DDBJ databases">
        <title>Depth-based differentiation of microbial function through sediment-hosted aquifers and enrichment of novel symbionts in the deep terrestrial subsurface.</title>
        <authorList>
            <person name="Probst A.J."/>
            <person name="Ladd B."/>
            <person name="Jarett J.K."/>
            <person name="Geller-Mcgrath D.E."/>
            <person name="Sieber C.M."/>
            <person name="Emerson J.B."/>
            <person name="Anantharaman K."/>
            <person name="Thomas B.C."/>
            <person name="Malmstrom R."/>
            <person name="Stieglmeier M."/>
            <person name="Klingl A."/>
            <person name="Woyke T."/>
            <person name="Ryan C.M."/>
            <person name="Banfield J.F."/>
        </authorList>
    </citation>
    <scope>NUCLEOTIDE SEQUENCE [LARGE SCALE GENOMIC DNA]</scope>
    <source>
        <strain evidence="2">CG08_land_8_20_14_0_20_40_16</strain>
    </source>
</reference>
<accession>A0A2H0YX97</accession>
<organism evidence="2 3">
    <name type="scientific">Candidatus Kerfeldbacteria bacterium CG08_land_8_20_14_0_20_40_16</name>
    <dbReference type="NCBI Taxonomy" id="2014244"/>
    <lineage>
        <taxon>Bacteria</taxon>
        <taxon>Candidatus Kerfeldiibacteriota</taxon>
    </lineage>
</organism>
<feature type="region of interest" description="Disordered" evidence="1">
    <location>
        <begin position="38"/>
        <end position="78"/>
    </location>
</feature>
<feature type="compositionally biased region" description="Low complexity" evidence="1">
    <location>
        <begin position="61"/>
        <end position="77"/>
    </location>
</feature>
<dbReference type="EMBL" id="PEXU01000001">
    <property type="protein sequence ID" value="PIS43110.1"/>
    <property type="molecule type" value="Genomic_DNA"/>
</dbReference>
<dbReference type="Proteomes" id="UP000231542">
    <property type="component" value="Unassembled WGS sequence"/>
</dbReference>
<dbReference type="AlphaFoldDB" id="A0A2H0YX97"/>
<protein>
    <submittedName>
        <fullName evidence="2">Uncharacterized protein</fullName>
    </submittedName>
</protein>
<sequence>MIHAVATIVLSIMTFSLISGFIFLNNDWPYDQESLKSGESRLEDNLDNNNNPSSINKIGEQSGTQTSASGSSANNNQKSYTIGSAGELNLIEISLYKNRPSLLEFVYEKLKLENHENGIRAPTA</sequence>
<comment type="caution">
    <text evidence="2">The sequence shown here is derived from an EMBL/GenBank/DDBJ whole genome shotgun (WGS) entry which is preliminary data.</text>
</comment>
<evidence type="ECO:0000256" key="1">
    <source>
        <dbReference type="SAM" id="MobiDB-lite"/>
    </source>
</evidence>
<evidence type="ECO:0000313" key="2">
    <source>
        <dbReference type="EMBL" id="PIS43110.1"/>
    </source>
</evidence>
<evidence type="ECO:0000313" key="3">
    <source>
        <dbReference type="Proteomes" id="UP000231542"/>
    </source>
</evidence>
<gene>
    <name evidence="2" type="ORF">COT24_00075</name>
</gene>
<proteinExistence type="predicted"/>